<comment type="caution">
    <text evidence="1">The sequence shown here is derived from an EMBL/GenBank/DDBJ whole genome shotgun (WGS) entry which is preliminary data.</text>
</comment>
<protein>
    <submittedName>
        <fullName evidence="1">Uncharacterized protein</fullName>
    </submittedName>
</protein>
<name>A0A6S7KCQ8_PARCT</name>
<sequence>MESLADFLRSEATTLDRLRLSSCPPVNTVKSPRAHLNVLQQELKGTGFPTQFPSKKCILGCEIAHRLLDCPIYLQKSVKDNENKELRQRTATGR</sequence>
<gene>
    <name evidence="1" type="ORF">PACLA_8A042611</name>
</gene>
<dbReference type="EMBL" id="CACRXK020027045">
    <property type="protein sequence ID" value="CAB4040624.1"/>
    <property type="molecule type" value="Genomic_DNA"/>
</dbReference>
<evidence type="ECO:0000313" key="2">
    <source>
        <dbReference type="Proteomes" id="UP001152795"/>
    </source>
</evidence>
<dbReference type="Proteomes" id="UP001152795">
    <property type="component" value="Unassembled WGS sequence"/>
</dbReference>
<evidence type="ECO:0000313" key="1">
    <source>
        <dbReference type="EMBL" id="CAB4040624.1"/>
    </source>
</evidence>
<dbReference type="AlphaFoldDB" id="A0A6S7KCQ8"/>
<reference evidence="1" key="1">
    <citation type="submission" date="2020-04" db="EMBL/GenBank/DDBJ databases">
        <authorList>
            <person name="Alioto T."/>
            <person name="Alioto T."/>
            <person name="Gomez Garrido J."/>
        </authorList>
    </citation>
    <scope>NUCLEOTIDE SEQUENCE</scope>
    <source>
        <strain evidence="1">A484AB</strain>
    </source>
</reference>
<organism evidence="1 2">
    <name type="scientific">Paramuricea clavata</name>
    <name type="common">Red gorgonian</name>
    <name type="synonym">Violescent sea-whip</name>
    <dbReference type="NCBI Taxonomy" id="317549"/>
    <lineage>
        <taxon>Eukaryota</taxon>
        <taxon>Metazoa</taxon>
        <taxon>Cnidaria</taxon>
        <taxon>Anthozoa</taxon>
        <taxon>Octocorallia</taxon>
        <taxon>Malacalcyonacea</taxon>
        <taxon>Plexauridae</taxon>
        <taxon>Paramuricea</taxon>
    </lineage>
</organism>
<keyword evidence="2" id="KW-1185">Reference proteome</keyword>
<accession>A0A6S7KCQ8</accession>
<proteinExistence type="predicted"/>